<feature type="transmembrane region" description="Helical" evidence="1">
    <location>
        <begin position="194"/>
        <end position="211"/>
    </location>
</feature>
<feature type="transmembrane region" description="Helical" evidence="1">
    <location>
        <begin position="171"/>
        <end position="188"/>
    </location>
</feature>
<organism evidence="2 3">
    <name type="scientific">Candidatus Gottesmanbacteria bacterium RIFCSPHIGHO2_01_FULL_40_15</name>
    <dbReference type="NCBI Taxonomy" id="1798376"/>
    <lineage>
        <taxon>Bacteria</taxon>
        <taxon>Candidatus Gottesmaniibacteriota</taxon>
    </lineage>
</organism>
<feature type="transmembrane region" description="Helical" evidence="1">
    <location>
        <begin position="117"/>
        <end position="135"/>
    </location>
</feature>
<keyword evidence="1" id="KW-1133">Transmembrane helix</keyword>
<proteinExistence type="predicted"/>
<dbReference type="Proteomes" id="UP000177354">
    <property type="component" value="Unassembled WGS sequence"/>
</dbReference>
<accession>A0A1F5Z2V6</accession>
<keyword evidence="1" id="KW-0812">Transmembrane</keyword>
<feature type="transmembrane region" description="Helical" evidence="1">
    <location>
        <begin position="382"/>
        <end position="399"/>
    </location>
</feature>
<feature type="transmembrane region" description="Helical" evidence="1">
    <location>
        <begin position="291"/>
        <end position="308"/>
    </location>
</feature>
<protein>
    <recommendedName>
        <fullName evidence="4">Membrane protein 6-pyruvoyl-tetrahydropterin synthase-related domain-containing protein</fullName>
    </recommendedName>
</protein>
<evidence type="ECO:0008006" key="4">
    <source>
        <dbReference type="Google" id="ProtNLM"/>
    </source>
</evidence>
<reference evidence="2 3" key="1">
    <citation type="journal article" date="2016" name="Nat. Commun.">
        <title>Thousands of microbial genomes shed light on interconnected biogeochemical processes in an aquifer system.</title>
        <authorList>
            <person name="Anantharaman K."/>
            <person name="Brown C.T."/>
            <person name="Hug L.A."/>
            <person name="Sharon I."/>
            <person name="Castelle C.J."/>
            <person name="Probst A.J."/>
            <person name="Thomas B.C."/>
            <person name="Singh A."/>
            <person name="Wilkins M.J."/>
            <person name="Karaoz U."/>
            <person name="Brodie E.L."/>
            <person name="Williams K.H."/>
            <person name="Hubbard S.S."/>
            <person name="Banfield J.F."/>
        </authorList>
    </citation>
    <scope>NUCLEOTIDE SEQUENCE [LARGE SCALE GENOMIC DNA]</scope>
</reference>
<feature type="transmembrane region" description="Helical" evidence="1">
    <location>
        <begin position="320"/>
        <end position="344"/>
    </location>
</feature>
<dbReference type="EMBL" id="MFJF01000015">
    <property type="protein sequence ID" value="OGG06442.1"/>
    <property type="molecule type" value="Genomic_DNA"/>
</dbReference>
<feature type="transmembrane region" description="Helical" evidence="1">
    <location>
        <begin position="141"/>
        <end position="159"/>
    </location>
</feature>
<feature type="transmembrane region" description="Helical" evidence="1">
    <location>
        <begin position="78"/>
        <end position="105"/>
    </location>
</feature>
<name>A0A1F5Z2V6_9BACT</name>
<comment type="caution">
    <text evidence="2">The sequence shown here is derived from an EMBL/GenBank/DDBJ whole genome shotgun (WGS) entry which is preliminary data.</text>
</comment>
<dbReference type="AlphaFoldDB" id="A0A1F5Z2V6"/>
<evidence type="ECO:0000313" key="2">
    <source>
        <dbReference type="EMBL" id="OGG06442.1"/>
    </source>
</evidence>
<evidence type="ECO:0000313" key="3">
    <source>
        <dbReference type="Proteomes" id="UP000177354"/>
    </source>
</evidence>
<sequence>MKRIDWLVILFIILASVFTLKDLFRPDFYTSHDGPHQVVRLYHYDQLLRQGQIPPRWVNDLNHGFGYPLFIFSYHMPWLISAPFMFFGLSVFISIKMTYLTGFILSGILMYFYQKKLFGVLPAFIGAFLYLFAPYRFSNIFVRSSIGDATAFIFPPLIFWSFDVVRSKGKLNYFWLFLYAASLSALLLTHAMLFFLYVLILSVYILYWFVFSSNRKKIISVNVLGFLMAVSLSAFYLFPSLLERNFTVFNSVMKNAFSSQSFIPISRLFYSPWGYGVVDAYEGAMSLQLGFAQWLSFLLGLLLFIYLLTRKSMRNINYGFIYILIFILSVFLMLKSSAPIWQFITRFVLIDFKWRILHVTVFAAAIISGWFIYNLKILKRRLWTAFAGFFLISLSIYANRNHLKINQVLDWPVDFYLKLEKTTNSFDEYTPIWAHAGIIRENASPAEFSAPAGIRIISSTSVKKDLELETESEGVLTLNTLYYPGWQVFINGKPVDIDYQNRGLLEFPVAKGKNIISARFEKTPMRLISDTITLSAIILLPGFLIYKKIYG</sequence>
<evidence type="ECO:0000256" key="1">
    <source>
        <dbReference type="SAM" id="Phobius"/>
    </source>
</evidence>
<feature type="transmembrane region" description="Helical" evidence="1">
    <location>
        <begin position="218"/>
        <end position="238"/>
    </location>
</feature>
<gene>
    <name evidence="2" type="ORF">A2777_05685</name>
</gene>
<feature type="transmembrane region" description="Helical" evidence="1">
    <location>
        <begin position="356"/>
        <end position="375"/>
    </location>
</feature>
<feature type="transmembrane region" description="Helical" evidence="1">
    <location>
        <begin position="527"/>
        <end position="546"/>
    </location>
</feature>
<keyword evidence="1" id="KW-0472">Membrane</keyword>